<comment type="subcellular location">
    <subcellularLocation>
        <location evidence="1 14">Cytoplasm</location>
    </subcellularLocation>
</comment>
<feature type="transmembrane region" description="Helical" evidence="15">
    <location>
        <begin position="12"/>
        <end position="33"/>
    </location>
</feature>
<dbReference type="Pfam" id="PF02875">
    <property type="entry name" value="Mur_ligase_C"/>
    <property type="match status" value="1"/>
</dbReference>
<keyword evidence="6 14" id="KW-0132">Cell division</keyword>
<dbReference type="Pfam" id="PF01225">
    <property type="entry name" value="Mur_ligase"/>
    <property type="match status" value="1"/>
</dbReference>
<dbReference type="GO" id="GO:0005737">
    <property type="term" value="C:cytoplasm"/>
    <property type="evidence" value="ECO:0007669"/>
    <property type="project" value="UniProtKB-SubCell"/>
</dbReference>
<dbReference type="PANTHER" id="PTHR43445:SF3">
    <property type="entry name" value="UDP-N-ACETYLMURAMATE--L-ALANINE LIGASE"/>
    <property type="match status" value="1"/>
</dbReference>
<dbReference type="Pfam" id="PF08245">
    <property type="entry name" value="Mur_ligase_M"/>
    <property type="match status" value="1"/>
</dbReference>
<keyword evidence="9 14" id="KW-0133">Cell shape</keyword>
<keyword evidence="15" id="KW-0472">Membrane</keyword>
<dbReference type="UniPathway" id="UPA00219"/>
<dbReference type="InterPro" id="IPR000713">
    <property type="entry name" value="Mur_ligase_N"/>
</dbReference>
<dbReference type="OrthoDB" id="9804126at2"/>
<evidence type="ECO:0000256" key="11">
    <source>
        <dbReference type="ARBA" id="ARBA00023306"/>
    </source>
</evidence>
<dbReference type="GO" id="GO:0008763">
    <property type="term" value="F:UDP-N-acetylmuramate-L-alanine ligase activity"/>
    <property type="evidence" value="ECO:0007669"/>
    <property type="project" value="UniProtKB-UniRule"/>
</dbReference>
<name>A0A2P1P887_9RICK</name>
<evidence type="ECO:0000256" key="9">
    <source>
        <dbReference type="ARBA" id="ARBA00022960"/>
    </source>
</evidence>
<evidence type="ECO:0000256" key="13">
    <source>
        <dbReference type="ARBA" id="ARBA00047833"/>
    </source>
</evidence>
<reference evidence="19 20" key="1">
    <citation type="submission" date="2018-03" db="EMBL/GenBank/DDBJ databases">
        <title>A gene transfer event suggests a long-term partnership between eustigmatophyte algae and a novel lineage of endosymbiotic bacteria.</title>
        <authorList>
            <person name="Yurchenko T."/>
            <person name="Sevcikova T."/>
            <person name="Pribyl P."/>
            <person name="El Karkouri K."/>
            <person name="Klimes V."/>
            <person name="Amaral R."/>
            <person name="Zbrankova V."/>
            <person name="Kim E."/>
            <person name="Raoult D."/>
            <person name="Santos L.M.A."/>
            <person name="Elias M."/>
        </authorList>
    </citation>
    <scope>NUCLEOTIDE SEQUENCE [LARGE SCALE GENOMIC DNA]</scope>
    <source>
        <strain evidence="19">CCALA 838</strain>
    </source>
</reference>
<dbReference type="InterPro" id="IPR013221">
    <property type="entry name" value="Mur_ligase_cen"/>
</dbReference>
<dbReference type="EMBL" id="CP027845">
    <property type="protein sequence ID" value="AVP87489.1"/>
    <property type="molecule type" value="Genomic_DNA"/>
</dbReference>
<evidence type="ECO:0000256" key="4">
    <source>
        <dbReference type="ARBA" id="ARBA00022490"/>
    </source>
</evidence>
<evidence type="ECO:0000256" key="2">
    <source>
        <dbReference type="ARBA" id="ARBA00004752"/>
    </source>
</evidence>
<proteinExistence type="inferred from homology"/>
<dbReference type="RefSeq" id="WP_106874350.1">
    <property type="nucleotide sequence ID" value="NZ_CP027845.1"/>
</dbReference>
<evidence type="ECO:0000256" key="7">
    <source>
        <dbReference type="ARBA" id="ARBA00022741"/>
    </source>
</evidence>
<dbReference type="PANTHER" id="PTHR43445">
    <property type="entry name" value="UDP-N-ACETYLMURAMATE--L-ALANINE LIGASE-RELATED"/>
    <property type="match status" value="1"/>
</dbReference>
<sequence length="472" mass="51961">MRLIEKKKVEGKLGIIHFIGIGGIGMSGLAMIMHDLGYQVQGSDLSSAHTKLLIQRGIKIFEGHDAANVENVNYIVFSSAIPKDNPELVEAINKGIVVIPRAEMLAEIMRFKTCITISGSHGKTSTTSMTAHMFEAAGVKPTVINGGIISKKATNAYTGSSDYLIAEADESDATFIKIPTTIGVITNIDAEHLDFYGSFEILLDAFKTFINNIPFYGYVVACIDQQIVRDLVKNVTNRQIITYSIENPEANIYAFNIQLGDFFSTFDVKISNPLKGTGNITIEKIHLPIPGIHNVLNSLAAIAIAVEMDFGPKVIQGALKSFQGVKRRFTKLADHKDNIVINDYAHHPEEILATLKAARNLADIKKAKLIAICQPHRYSRVINLFDRFIECFKDADYVYISEIYTAGEQNTTGISHHDLAKGIKHKNSKPLDSFDDLPDITSKIEGPKVILFMGAGSISHHAESFANKLKQL</sequence>
<accession>A0A2P1P887</accession>
<comment type="pathway">
    <text evidence="2 14">Cell wall biogenesis; peptidoglycan biosynthesis.</text>
</comment>
<dbReference type="SUPFAM" id="SSF51984">
    <property type="entry name" value="MurCD N-terminal domain"/>
    <property type="match status" value="1"/>
</dbReference>
<organism evidence="19 20">
    <name type="scientific">Candidatus Phycorickettsia trachydisci</name>
    <dbReference type="NCBI Taxonomy" id="2115978"/>
    <lineage>
        <taxon>Bacteria</taxon>
        <taxon>Pseudomonadati</taxon>
        <taxon>Pseudomonadota</taxon>
        <taxon>Alphaproteobacteria</taxon>
        <taxon>Rickettsiales</taxon>
        <taxon>Rickettsiaceae</taxon>
        <taxon>Candidatus Phycorickettsia</taxon>
    </lineage>
</organism>
<evidence type="ECO:0000256" key="1">
    <source>
        <dbReference type="ARBA" id="ARBA00004496"/>
    </source>
</evidence>
<evidence type="ECO:0000256" key="14">
    <source>
        <dbReference type="HAMAP-Rule" id="MF_00046"/>
    </source>
</evidence>
<evidence type="ECO:0000256" key="3">
    <source>
        <dbReference type="ARBA" id="ARBA00012211"/>
    </source>
</evidence>
<keyword evidence="4 14" id="KW-0963">Cytoplasm</keyword>
<dbReference type="Gene3D" id="3.40.50.720">
    <property type="entry name" value="NAD(P)-binding Rossmann-like Domain"/>
    <property type="match status" value="1"/>
</dbReference>
<dbReference type="HAMAP" id="MF_00046">
    <property type="entry name" value="MurC"/>
    <property type="match status" value="1"/>
</dbReference>
<dbReference type="GO" id="GO:0071555">
    <property type="term" value="P:cell wall organization"/>
    <property type="evidence" value="ECO:0007669"/>
    <property type="project" value="UniProtKB-KW"/>
</dbReference>
<dbReference type="EC" id="6.3.2.8" evidence="3 14"/>
<keyword evidence="12 14" id="KW-0961">Cell wall biogenesis/degradation</keyword>
<keyword evidence="15" id="KW-1133">Transmembrane helix</keyword>
<feature type="binding site" evidence="14">
    <location>
        <begin position="119"/>
        <end position="125"/>
    </location>
    <ligand>
        <name>ATP</name>
        <dbReference type="ChEBI" id="CHEBI:30616"/>
    </ligand>
</feature>
<evidence type="ECO:0000256" key="10">
    <source>
        <dbReference type="ARBA" id="ARBA00022984"/>
    </source>
</evidence>
<comment type="catalytic activity">
    <reaction evidence="13 14">
        <text>UDP-N-acetyl-alpha-D-muramate + L-alanine + ATP = UDP-N-acetyl-alpha-D-muramoyl-L-alanine + ADP + phosphate + H(+)</text>
        <dbReference type="Rhea" id="RHEA:23372"/>
        <dbReference type="ChEBI" id="CHEBI:15378"/>
        <dbReference type="ChEBI" id="CHEBI:30616"/>
        <dbReference type="ChEBI" id="CHEBI:43474"/>
        <dbReference type="ChEBI" id="CHEBI:57972"/>
        <dbReference type="ChEBI" id="CHEBI:70757"/>
        <dbReference type="ChEBI" id="CHEBI:83898"/>
        <dbReference type="ChEBI" id="CHEBI:456216"/>
        <dbReference type="EC" id="6.3.2.8"/>
    </reaction>
</comment>
<dbReference type="GO" id="GO:0005524">
    <property type="term" value="F:ATP binding"/>
    <property type="evidence" value="ECO:0007669"/>
    <property type="project" value="UniProtKB-UniRule"/>
</dbReference>
<keyword evidence="5 14" id="KW-0436">Ligase</keyword>
<feature type="domain" description="Mur ligase central" evidence="18">
    <location>
        <begin position="117"/>
        <end position="305"/>
    </location>
</feature>
<feature type="domain" description="Mur ligase N-terminal catalytic" evidence="16">
    <location>
        <begin position="16"/>
        <end position="112"/>
    </location>
</feature>
<evidence type="ECO:0000259" key="18">
    <source>
        <dbReference type="Pfam" id="PF08245"/>
    </source>
</evidence>
<dbReference type="SUPFAM" id="SSF53623">
    <property type="entry name" value="MurD-like peptide ligases, catalytic domain"/>
    <property type="match status" value="1"/>
</dbReference>
<evidence type="ECO:0000259" key="17">
    <source>
        <dbReference type="Pfam" id="PF02875"/>
    </source>
</evidence>
<comment type="similarity">
    <text evidence="14">Belongs to the MurCDEF family.</text>
</comment>
<dbReference type="InterPro" id="IPR050061">
    <property type="entry name" value="MurCDEF_pg_biosynth"/>
</dbReference>
<keyword evidence="15" id="KW-0812">Transmembrane</keyword>
<evidence type="ECO:0000256" key="6">
    <source>
        <dbReference type="ARBA" id="ARBA00022618"/>
    </source>
</evidence>
<protein>
    <recommendedName>
        <fullName evidence="3 14">UDP-N-acetylmuramate--L-alanine ligase</fullName>
        <ecNumber evidence="3 14">6.3.2.8</ecNumber>
    </recommendedName>
    <alternativeName>
        <fullName evidence="14">UDP-N-acetylmuramoyl-L-alanine synthetase</fullName>
    </alternativeName>
</protein>
<keyword evidence="20" id="KW-1185">Reference proteome</keyword>
<dbReference type="Proteomes" id="UP000241762">
    <property type="component" value="Chromosome"/>
</dbReference>
<keyword evidence="7 14" id="KW-0547">Nucleotide-binding</keyword>
<evidence type="ECO:0000256" key="15">
    <source>
        <dbReference type="SAM" id="Phobius"/>
    </source>
</evidence>
<evidence type="ECO:0000259" key="16">
    <source>
        <dbReference type="Pfam" id="PF01225"/>
    </source>
</evidence>
<feature type="domain" description="Mur ligase C-terminal" evidence="17">
    <location>
        <begin position="327"/>
        <end position="456"/>
    </location>
</feature>
<dbReference type="Gene3D" id="3.90.190.20">
    <property type="entry name" value="Mur ligase, C-terminal domain"/>
    <property type="match status" value="1"/>
</dbReference>
<evidence type="ECO:0000313" key="20">
    <source>
        <dbReference type="Proteomes" id="UP000241762"/>
    </source>
</evidence>
<dbReference type="KEGG" id="ptc:phytr_5440"/>
<dbReference type="InterPro" id="IPR004101">
    <property type="entry name" value="Mur_ligase_C"/>
</dbReference>
<dbReference type="InterPro" id="IPR036565">
    <property type="entry name" value="Mur-like_cat_sf"/>
</dbReference>
<evidence type="ECO:0000256" key="12">
    <source>
        <dbReference type="ARBA" id="ARBA00023316"/>
    </source>
</evidence>
<keyword evidence="10 14" id="KW-0573">Peptidoglycan synthesis</keyword>
<dbReference type="SUPFAM" id="SSF53244">
    <property type="entry name" value="MurD-like peptide ligases, peptide-binding domain"/>
    <property type="match status" value="1"/>
</dbReference>
<dbReference type="InterPro" id="IPR036615">
    <property type="entry name" value="Mur_ligase_C_dom_sf"/>
</dbReference>
<dbReference type="GO" id="GO:0051301">
    <property type="term" value="P:cell division"/>
    <property type="evidence" value="ECO:0007669"/>
    <property type="project" value="UniProtKB-KW"/>
</dbReference>
<comment type="function">
    <text evidence="14">Cell wall formation.</text>
</comment>
<gene>
    <name evidence="14" type="primary">murC</name>
    <name evidence="19" type="ORF">phytr_5440</name>
</gene>
<evidence type="ECO:0000256" key="5">
    <source>
        <dbReference type="ARBA" id="ARBA00022598"/>
    </source>
</evidence>
<dbReference type="GO" id="GO:0008360">
    <property type="term" value="P:regulation of cell shape"/>
    <property type="evidence" value="ECO:0007669"/>
    <property type="project" value="UniProtKB-KW"/>
</dbReference>
<evidence type="ECO:0000256" key="8">
    <source>
        <dbReference type="ARBA" id="ARBA00022840"/>
    </source>
</evidence>
<keyword evidence="11 14" id="KW-0131">Cell cycle</keyword>
<dbReference type="GO" id="GO:0009252">
    <property type="term" value="P:peptidoglycan biosynthetic process"/>
    <property type="evidence" value="ECO:0007669"/>
    <property type="project" value="UniProtKB-UniRule"/>
</dbReference>
<dbReference type="AlphaFoldDB" id="A0A2P1P887"/>
<evidence type="ECO:0000313" key="19">
    <source>
        <dbReference type="EMBL" id="AVP87489.1"/>
    </source>
</evidence>
<dbReference type="NCBIfam" id="TIGR01082">
    <property type="entry name" value="murC"/>
    <property type="match status" value="1"/>
</dbReference>
<keyword evidence="8 14" id="KW-0067">ATP-binding</keyword>
<dbReference type="Gene3D" id="3.40.1190.10">
    <property type="entry name" value="Mur-like, catalytic domain"/>
    <property type="match status" value="1"/>
</dbReference>
<dbReference type="InterPro" id="IPR005758">
    <property type="entry name" value="UDP-N-AcMur_Ala_ligase_MurC"/>
</dbReference>